<comment type="caution">
    <text evidence="1">The sequence shown here is derived from an EMBL/GenBank/DDBJ whole genome shotgun (WGS) entry which is preliminary data.</text>
</comment>
<gene>
    <name evidence="1" type="ORF">DFH07DRAFT_962673</name>
</gene>
<dbReference type="Proteomes" id="UP001215280">
    <property type="component" value="Unassembled WGS sequence"/>
</dbReference>
<dbReference type="AlphaFoldDB" id="A0AAD7INN1"/>
<reference evidence="1" key="1">
    <citation type="submission" date="2023-03" db="EMBL/GenBank/DDBJ databases">
        <title>Massive genome expansion in bonnet fungi (Mycena s.s.) driven by repeated elements and novel gene families across ecological guilds.</title>
        <authorList>
            <consortium name="Lawrence Berkeley National Laboratory"/>
            <person name="Harder C.B."/>
            <person name="Miyauchi S."/>
            <person name="Viragh M."/>
            <person name="Kuo A."/>
            <person name="Thoen E."/>
            <person name="Andreopoulos B."/>
            <person name="Lu D."/>
            <person name="Skrede I."/>
            <person name="Drula E."/>
            <person name="Henrissat B."/>
            <person name="Morin E."/>
            <person name="Kohler A."/>
            <person name="Barry K."/>
            <person name="LaButti K."/>
            <person name="Morin E."/>
            <person name="Salamov A."/>
            <person name="Lipzen A."/>
            <person name="Mereny Z."/>
            <person name="Hegedus B."/>
            <person name="Baldrian P."/>
            <person name="Stursova M."/>
            <person name="Weitz H."/>
            <person name="Taylor A."/>
            <person name="Grigoriev I.V."/>
            <person name="Nagy L.G."/>
            <person name="Martin F."/>
            <person name="Kauserud H."/>
        </authorList>
    </citation>
    <scope>NUCLEOTIDE SEQUENCE</scope>
    <source>
        <strain evidence="1">CBHHK188m</strain>
    </source>
</reference>
<organism evidence="1 2">
    <name type="scientific">Mycena maculata</name>
    <dbReference type="NCBI Taxonomy" id="230809"/>
    <lineage>
        <taxon>Eukaryota</taxon>
        <taxon>Fungi</taxon>
        <taxon>Dikarya</taxon>
        <taxon>Basidiomycota</taxon>
        <taxon>Agaricomycotina</taxon>
        <taxon>Agaricomycetes</taxon>
        <taxon>Agaricomycetidae</taxon>
        <taxon>Agaricales</taxon>
        <taxon>Marasmiineae</taxon>
        <taxon>Mycenaceae</taxon>
        <taxon>Mycena</taxon>
    </lineage>
</organism>
<proteinExistence type="predicted"/>
<sequence length="149" mass="16542">MRPRRVLLGLVSHASELSRQYSATNGGHLAYDAGTVVNYWNDAFVTKRGSWEIFEEPWTSLIFVASFLWHSLALGQYVDVVAAPLPDAATRSVHRDLGQCLVALRHVLVAYLVEILNGLSLLLSMIPNALWPACIPTNPPYTPTKRTAR</sequence>
<dbReference type="EMBL" id="JARJLG010000095">
    <property type="protein sequence ID" value="KAJ7747187.1"/>
    <property type="molecule type" value="Genomic_DNA"/>
</dbReference>
<evidence type="ECO:0000313" key="2">
    <source>
        <dbReference type="Proteomes" id="UP001215280"/>
    </source>
</evidence>
<accession>A0AAD7INN1</accession>
<name>A0AAD7INN1_9AGAR</name>
<protein>
    <submittedName>
        <fullName evidence="1">Uncharacterized protein</fullName>
    </submittedName>
</protein>
<evidence type="ECO:0000313" key="1">
    <source>
        <dbReference type="EMBL" id="KAJ7747187.1"/>
    </source>
</evidence>
<keyword evidence="2" id="KW-1185">Reference proteome</keyword>